<proteinExistence type="predicted"/>
<name>A0A3M7P4B4_BRAPC</name>
<evidence type="ECO:0000313" key="2">
    <source>
        <dbReference type="Proteomes" id="UP000276133"/>
    </source>
</evidence>
<gene>
    <name evidence="1" type="ORF">BpHYR1_018587</name>
</gene>
<dbReference type="AlphaFoldDB" id="A0A3M7P4B4"/>
<sequence>MFAWLKYLIEFNYDTLKLKKNYELLGVCYELNQSNINLNFQTNKQIKLSICKQHPVVLAPIQHIPDRLIVCH</sequence>
<protein>
    <submittedName>
        <fullName evidence="1">Uncharacterized protein</fullName>
    </submittedName>
</protein>
<keyword evidence="2" id="KW-1185">Reference proteome</keyword>
<dbReference type="Proteomes" id="UP000276133">
    <property type="component" value="Unassembled WGS sequence"/>
</dbReference>
<organism evidence="1 2">
    <name type="scientific">Brachionus plicatilis</name>
    <name type="common">Marine rotifer</name>
    <name type="synonym">Brachionus muelleri</name>
    <dbReference type="NCBI Taxonomy" id="10195"/>
    <lineage>
        <taxon>Eukaryota</taxon>
        <taxon>Metazoa</taxon>
        <taxon>Spiralia</taxon>
        <taxon>Gnathifera</taxon>
        <taxon>Rotifera</taxon>
        <taxon>Eurotatoria</taxon>
        <taxon>Monogononta</taxon>
        <taxon>Pseudotrocha</taxon>
        <taxon>Ploima</taxon>
        <taxon>Brachionidae</taxon>
        <taxon>Brachionus</taxon>
    </lineage>
</organism>
<accession>A0A3M7P4B4</accession>
<evidence type="ECO:0000313" key="1">
    <source>
        <dbReference type="EMBL" id="RMZ93916.1"/>
    </source>
</evidence>
<comment type="caution">
    <text evidence="1">The sequence shown here is derived from an EMBL/GenBank/DDBJ whole genome shotgun (WGS) entry which is preliminary data.</text>
</comment>
<reference evidence="1 2" key="1">
    <citation type="journal article" date="2018" name="Sci. Rep.">
        <title>Genomic signatures of local adaptation to the degree of environmental predictability in rotifers.</title>
        <authorList>
            <person name="Franch-Gras L."/>
            <person name="Hahn C."/>
            <person name="Garcia-Roger E.M."/>
            <person name="Carmona M.J."/>
            <person name="Serra M."/>
            <person name="Gomez A."/>
        </authorList>
    </citation>
    <scope>NUCLEOTIDE SEQUENCE [LARGE SCALE GENOMIC DNA]</scope>
    <source>
        <strain evidence="1">HYR1</strain>
    </source>
</reference>
<dbReference type="EMBL" id="REGN01013453">
    <property type="protein sequence ID" value="RMZ93916.1"/>
    <property type="molecule type" value="Genomic_DNA"/>
</dbReference>